<protein>
    <submittedName>
        <fullName evidence="1">Putative reverse transcriptase domain-containing protein</fullName>
    </submittedName>
</protein>
<proteinExistence type="predicted"/>
<dbReference type="GO" id="GO:0003964">
    <property type="term" value="F:RNA-directed DNA polymerase activity"/>
    <property type="evidence" value="ECO:0007669"/>
    <property type="project" value="UniProtKB-KW"/>
</dbReference>
<name>A0A699Q821_TANCI</name>
<comment type="caution">
    <text evidence="1">The sequence shown here is derived from an EMBL/GenBank/DDBJ whole genome shotgun (WGS) entry which is preliminary data.</text>
</comment>
<feature type="non-terminal residue" evidence="1">
    <location>
        <position position="1"/>
    </location>
</feature>
<keyword evidence="1" id="KW-0808">Transferase</keyword>
<dbReference type="AlphaFoldDB" id="A0A699Q821"/>
<sequence length="43" mass="4722">ISAKKEGDKSEGKQLKDVSIVRDFLKVFPKDLPGLPPAPPVEF</sequence>
<evidence type="ECO:0000313" key="1">
    <source>
        <dbReference type="EMBL" id="GFC55074.1"/>
    </source>
</evidence>
<dbReference type="EMBL" id="BKCJ010963771">
    <property type="protein sequence ID" value="GFC55074.1"/>
    <property type="molecule type" value="Genomic_DNA"/>
</dbReference>
<organism evidence="1">
    <name type="scientific">Tanacetum cinerariifolium</name>
    <name type="common">Dalmatian daisy</name>
    <name type="synonym">Chrysanthemum cinerariifolium</name>
    <dbReference type="NCBI Taxonomy" id="118510"/>
    <lineage>
        <taxon>Eukaryota</taxon>
        <taxon>Viridiplantae</taxon>
        <taxon>Streptophyta</taxon>
        <taxon>Embryophyta</taxon>
        <taxon>Tracheophyta</taxon>
        <taxon>Spermatophyta</taxon>
        <taxon>Magnoliopsida</taxon>
        <taxon>eudicotyledons</taxon>
        <taxon>Gunneridae</taxon>
        <taxon>Pentapetalae</taxon>
        <taxon>asterids</taxon>
        <taxon>campanulids</taxon>
        <taxon>Asterales</taxon>
        <taxon>Asteraceae</taxon>
        <taxon>Asteroideae</taxon>
        <taxon>Anthemideae</taxon>
        <taxon>Anthemidinae</taxon>
        <taxon>Tanacetum</taxon>
    </lineage>
</organism>
<gene>
    <name evidence="1" type="ORF">Tci_827044</name>
</gene>
<keyword evidence="1" id="KW-0695">RNA-directed DNA polymerase</keyword>
<accession>A0A699Q821</accession>
<reference evidence="1" key="1">
    <citation type="journal article" date="2019" name="Sci. Rep.">
        <title>Draft genome of Tanacetum cinerariifolium, the natural source of mosquito coil.</title>
        <authorList>
            <person name="Yamashiro T."/>
            <person name="Shiraishi A."/>
            <person name="Satake H."/>
            <person name="Nakayama K."/>
        </authorList>
    </citation>
    <scope>NUCLEOTIDE SEQUENCE</scope>
</reference>
<keyword evidence="1" id="KW-0548">Nucleotidyltransferase</keyword>